<keyword evidence="1 6" id="KW-0812">Transmembrane</keyword>
<dbReference type="InterPro" id="IPR001005">
    <property type="entry name" value="SANT/Myb"/>
</dbReference>
<dbReference type="PANTHER" id="PTHR44653">
    <property type="entry name" value="DNAJ HOMOLOG SUBFAMILY C MEMBER 1"/>
    <property type="match status" value="1"/>
</dbReference>
<feature type="domain" description="J" evidence="8">
    <location>
        <begin position="39"/>
        <end position="104"/>
    </location>
</feature>
<dbReference type="InterPro" id="IPR001623">
    <property type="entry name" value="DnaJ_domain"/>
</dbReference>
<evidence type="ECO:0000256" key="3">
    <source>
        <dbReference type="ARBA" id="ARBA00022989"/>
    </source>
</evidence>
<dbReference type="InterPro" id="IPR052606">
    <property type="entry name" value="DnaJ_domain_protein"/>
</dbReference>
<dbReference type="PRINTS" id="PR00625">
    <property type="entry name" value="JDOMAIN"/>
</dbReference>
<organism evidence="12">
    <name type="scientific">Schistocephalus solidus</name>
    <name type="common">Tapeworm</name>
    <dbReference type="NCBI Taxonomy" id="70667"/>
    <lineage>
        <taxon>Eukaryota</taxon>
        <taxon>Metazoa</taxon>
        <taxon>Spiralia</taxon>
        <taxon>Lophotrochozoa</taxon>
        <taxon>Platyhelminthes</taxon>
        <taxon>Cestoda</taxon>
        <taxon>Eucestoda</taxon>
        <taxon>Diphyllobothriidea</taxon>
        <taxon>Diphyllobothriidae</taxon>
        <taxon>Schistocephalus</taxon>
    </lineage>
</organism>
<evidence type="ECO:0000313" key="11">
    <source>
        <dbReference type="Proteomes" id="UP000275846"/>
    </source>
</evidence>
<dbReference type="InterPro" id="IPR036869">
    <property type="entry name" value="J_dom_sf"/>
</dbReference>
<reference evidence="12" key="1">
    <citation type="submission" date="2016-06" db="UniProtKB">
        <authorList>
            <consortium name="WormBaseParasite"/>
        </authorList>
    </citation>
    <scope>IDENTIFICATION</scope>
</reference>
<dbReference type="SMART" id="SM00717">
    <property type="entry name" value="SANT"/>
    <property type="match status" value="1"/>
</dbReference>
<evidence type="ECO:0000256" key="2">
    <source>
        <dbReference type="ARBA" id="ARBA00022729"/>
    </source>
</evidence>
<dbReference type="SUPFAM" id="SSF46689">
    <property type="entry name" value="Homeodomain-like"/>
    <property type="match status" value="1"/>
</dbReference>
<feature type="signal peptide" evidence="7">
    <location>
        <begin position="1"/>
        <end position="21"/>
    </location>
</feature>
<accession>A0A183T2F6</accession>
<dbReference type="WBParaSite" id="SSLN_0001106701-mRNA-1">
    <property type="protein sequence ID" value="SSLN_0001106701-mRNA-1"/>
    <property type="gene ID" value="SSLN_0001106701"/>
</dbReference>
<proteinExistence type="predicted"/>
<keyword evidence="4 6" id="KW-0472">Membrane</keyword>
<keyword evidence="11" id="KW-1185">Reference proteome</keyword>
<dbReference type="OrthoDB" id="10250354at2759"/>
<gene>
    <name evidence="10" type="ORF">SSLN_LOCUS10654</name>
</gene>
<feature type="chain" id="PRO_5043141386" evidence="7">
    <location>
        <begin position="22"/>
        <end position="376"/>
    </location>
</feature>
<feature type="domain" description="Myb-like" evidence="9">
    <location>
        <begin position="266"/>
        <end position="306"/>
    </location>
</feature>
<dbReference type="EMBL" id="UYSU01036005">
    <property type="protein sequence ID" value="VDL97039.1"/>
    <property type="molecule type" value="Genomic_DNA"/>
</dbReference>
<dbReference type="SUPFAM" id="SSF46565">
    <property type="entry name" value="Chaperone J-domain"/>
    <property type="match status" value="1"/>
</dbReference>
<dbReference type="GO" id="GO:0012505">
    <property type="term" value="C:endomembrane system"/>
    <property type="evidence" value="ECO:0007669"/>
    <property type="project" value="UniProtKB-SubCell"/>
</dbReference>
<name>A0A183T2F6_SCHSO</name>
<comment type="subcellular location">
    <subcellularLocation>
        <location evidence="5">Endomembrane system</location>
        <topology evidence="5">Single-pass membrane protein</topology>
    </subcellularLocation>
</comment>
<dbReference type="InterPro" id="IPR009057">
    <property type="entry name" value="Homeodomain-like_sf"/>
</dbReference>
<feature type="transmembrane region" description="Helical" evidence="6">
    <location>
        <begin position="129"/>
        <end position="147"/>
    </location>
</feature>
<reference evidence="10 11" key="2">
    <citation type="submission" date="2018-11" db="EMBL/GenBank/DDBJ databases">
        <authorList>
            <consortium name="Pathogen Informatics"/>
        </authorList>
    </citation>
    <scope>NUCLEOTIDE SEQUENCE [LARGE SCALE GENOMIC DNA]</scope>
    <source>
        <strain evidence="10 11">NST_G2</strain>
    </source>
</reference>
<evidence type="ECO:0000259" key="9">
    <source>
        <dbReference type="PROSITE" id="PS50090"/>
    </source>
</evidence>
<dbReference type="Pfam" id="PF23082">
    <property type="entry name" value="Myb_DNA-binding_2"/>
    <property type="match status" value="1"/>
</dbReference>
<evidence type="ECO:0000313" key="12">
    <source>
        <dbReference type="WBParaSite" id="SSLN_0001106701-mRNA-1"/>
    </source>
</evidence>
<evidence type="ECO:0000256" key="5">
    <source>
        <dbReference type="ARBA" id="ARBA00037847"/>
    </source>
</evidence>
<keyword evidence="3 6" id="KW-1133">Transmembrane helix</keyword>
<keyword evidence="2 7" id="KW-0732">Signal</keyword>
<evidence type="ECO:0000256" key="6">
    <source>
        <dbReference type="SAM" id="Phobius"/>
    </source>
</evidence>
<evidence type="ECO:0000259" key="8">
    <source>
        <dbReference type="PROSITE" id="PS50076"/>
    </source>
</evidence>
<dbReference type="Pfam" id="PF00226">
    <property type="entry name" value="DnaJ"/>
    <property type="match status" value="1"/>
</dbReference>
<evidence type="ECO:0000256" key="7">
    <source>
        <dbReference type="SAM" id="SignalP"/>
    </source>
</evidence>
<protein>
    <submittedName>
        <fullName evidence="12">J domain-containing protein</fullName>
    </submittedName>
</protein>
<dbReference type="CDD" id="cd00167">
    <property type="entry name" value="SANT"/>
    <property type="match status" value="1"/>
</dbReference>
<dbReference type="Gene3D" id="1.10.10.60">
    <property type="entry name" value="Homeodomain-like"/>
    <property type="match status" value="1"/>
</dbReference>
<dbReference type="STRING" id="70667.A0A183T2F6"/>
<dbReference type="Gene3D" id="1.10.287.110">
    <property type="entry name" value="DnaJ domain"/>
    <property type="match status" value="1"/>
</dbReference>
<evidence type="ECO:0000256" key="1">
    <source>
        <dbReference type="ARBA" id="ARBA00022692"/>
    </source>
</evidence>
<dbReference type="PROSITE" id="PS50076">
    <property type="entry name" value="DNAJ_2"/>
    <property type="match status" value="1"/>
</dbReference>
<sequence length="376" mass="44463">MMHSYLLSFLLIFHNLLLVNAWDSSELEMFDLVEELGKTFYEFMSIERTASISDIKRAYRKLSLELHPDKNPDDPDASRKFRQLTTVYHTLKDEELRRSYDSVLDNGLPDWRTPVFYYRTLRKMSNTELALLATTFSIIIHFAALWGHTLEKRWMLVSSLKLLLTIDAEIAEQLKEIASPTLWDILPIYLIRVFFNFIRSIPSFISFVIKFIKDLAEEKKRTKEEIKVEWEVARMITKFTVSFKAVQCSNPSYARLPISHYSLQDWTPDEEAIFIRLTNKYPGGFPNRWRKIAEVLGRSVADVTARASAISARMSERMQLNLAVFLYCHQMFHPLWAMLKLQTPQVLDSWRELCELSNWLRWWWCSWRSLKINSVH</sequence>
<dbReference type="PROSITE" id="PS50090">
    <property type="entry name" value="MYB_LIKE"/>
    <property type="match status" value="1"/>
</dbReference>
<dbReference type="AlphaFoldDB" id="A0A183T2F6"/>
<evidence type="ECO:0000256" key="4">
    <source>
        <dbReference type="ARBA" id="ARBA00023136"/>
    </source>
</evidence>
<dbReference type="PANTHER" id="PTHR44653:SF2">
    <property type="entry name" value="DNAJ HOMOLOG SUBFAMILY C MEMBER 1"/>
    <property type="match status" value="1"/>
</dbReference>
<dbReference type="Proteomes" id="UP000275846">
    <property type="component" value="Unassembled WGS sequence"/>
</dbReference>
<dbReference type="SMART" id="SM00271">
    <property type="entry name" value="DnaJ"/>
    <property type="match status" value="1"/>
</dbReference>
<dbReference type="CDD" id="cd06257">
    <property type="entry name" value="DnaJ"/>
    <property type="match status" value="1"/>
</dbReference>
<evidence type="ECO:0000313" key="10">
    <source>
        <dbReference type="EMBL" id="VDL97039.1"/>
    </source>
</evidence>